<protein>
    <submittedName>
        <fullName evidence="3">50S ribosome-binding GTPase</fullName>
    </submittedName>
</protein>
<evidence type="ECO:0000313" key="4">
    <source>
        <dbReference type="Proteomes" id="UP000603141"/>
    </source>
</evidence>
<dbReference type="SUPFAM" id="SSF52540">
    <property type="entry name" value="P-loop containing nucleoside triphosphate hydrolases"/>
    <property type="match status" value="1"/>
</dbReference>
<accession>A0A934SAZ1</accession>
<feature type="domain" description="G" evidence="2">
    <location>
        <begin position="50"/>
        <end position="149"/>
    </location>
</feature>
<proteinExistence type="predicted"/>
<keyword evidence="1" id="KW-0472">Membrane</keyword>
<feature type="transmembrane region" description="Helical" evidence="1">
    <location>
        <begin position="443"/>
        <end position="463"/>
    </location>
</feature>
<dbReference type="RefSeq" id="WP_200269855.1">
    <property type="nucleotide sequence ID" value="NZ_JAENIJ010000012.1"/>
</dbReference>
<evidence type="ECO:0000259" key="2">
    <source>
        <dbReference type="Pfam" id="PF01926"/>
    </source>
</evidence>
<keyword evidence="1" id="KW-1133">Transmembrane helix</keyword>
<dbReference type="PANTHER" id="PTHR43681:SF1">
    <property type="entry name" value="SARCALUMENIN"/>
    <property type="match status" value="1"/>
</dbReference>
<dbReference type="Proteomes" id="UP000603141">
    <property type="component" value="Unassembled WGS sequence"/>
</dbReference>
<dbReference type="Pfam" id="PF01926">
    <property type="entry name" value="MMR_HSR1"/>
    <property type="match status" value="1"/>
</dbReference>
<comment type="caution">
    <text evidence="3">The sequence shown here is derived from an EMBL/GenBank/DDBJ whole genome shotgun (WGS) entry which is preliminary data.</text>
</comment>
<keyword evidence="4" id="KW-1185">Reference proteome</keyword>
<name>A0A934SAZ1_9BACT</name>
<sequence>MFGERYFALRERLCGVISGIHALALDTHTDITGQLPDDAGSDLYQPFVLAACGETNSGKSTLFNGLAGQEICKANVLPETRVVGIYQHGATRRDIERDPLLVEKQIPIDFLRDFHLIDTPGTNSKIEGHEEVTLPLLPSADLIFVVFPISNPWGAATWNFVSRIPAEAFEKVVYIIQQCDQRGPKDIHVTLGHMKDLSLKRTGMVPRMFAVSAKSALDSKQLEEGLALFKASGIEPLENFISEEICYSRQRRERLDTWRYRSSLALREIEDRIEEQTRILNDQGHFIDSIEQEIEGIREQFVIRLPQHLSGVAEVFQIAAVGVSKVLSRRLGALRSIVRLFTNGKASQDMETLFAKRLEESVRSVAEDDGTEVLRACCVHWEDLRERVRETMHVELGDSAELEETLSAPRKHFVNRLQTAARSGIGSLKVRTQLEKDLRRREVALKSFTFTTLLFLTIAGTLGACGLQLIAVIISCIAGIFLTLGIVAAWLTRKSIRADFQDRLLDTCDAFASTLRADYEEALRLVFQEYTECLDGVRKHLIAEKQAVEPRLTRWKELFLTLKAIEQDI</sequence>
<dbReference type="InterPro" id="IPR051943">
    <property type="entry name" value="TRAFAC_Dynamin-like_GTPase"/>
</dbReference>
<organism evidence="3 4">
    <name type="scientific">Luteolibacter pohnpeiensis</name>
    <dbReference type="NCBI Taxonomy" id="454153"/>
    <lineage>
        <taxon>Bacteria</taxon>
        <taxon>Pseudomonadati</taxon>
        <taxon>Verrucomicrobiota</taxon>
        <taxon>Verrucomicrobiia</taxon>
        <taxon>Verrucomicrobiales</taxon>
        <taxon>Verrucomicrobiaceae</taxon>
        <taxon>Luteolibacter</taxon>
    </lineage>
</organism>
<reference evidence="3" key="1">
    <citation type="submission" date="2021-01" db="EMBL/GenBank/DDBJ databases">
        <title>Modified the classification status of verrucomicrobia.</title>
        <authorList>
            <person name="Feng X."/>
        </authorList>
    </citation>
    <scope>NUCLEOTIDE SEQUENCE</scope>
    <source>
        <strain evidence="3">KCTC 22041</strain>
    </source>
</reference>
<dbReference type="AlphaFoldDB" id="A0A934SAZ1"/>
<feature type="transmembrane region" description="Helical" evidence="1">
    <location>
        <begin position="469"/>
        <end position="491"/>
    </location>
</feature>
<dbReference type="EMBL" id="JAENIJ010000012">
    <property type="protein sequence ID" value="MBK1882579.1"/>
    <property type="molecule type" value="Genomic_DNA"/>
</dbReference>
<keyword evidence="1" id="KW-0812">Transmembrane</keyword>
<dbReference type="Gene3D" id="3.40.50.300">
    <property type="entry name" value="P-loop containing nucleotide triphosphate hydrolases"/>
    <property type="match status" value="1"/>
</dbReference>
<evidence type="ECO:0000313" key="3">
    <source>
        <dbReference type="EMBL" id="MBK1882579.1"/>
    </source>
</evidence>
<evidence type="ECO:0000256" key="1">
    <source>
        <dbReference type="SAM" id="Phobius"/>
    </source>
</evidence>
<dbReference type="InterPro" id="IPR027417">
    <property type="entry name" value="P-loop_NTPase"/>
</dbReference>
<dbReference type="InterPro" id="IPR006073">
    <property type="entry name" value="GTP-bd"/>
</dbReference>
<gene>
    <name evidence="3" type="ORF">JIN85_09135</name>
</gene>
<dbReference type="PANTHER" id="PTHR43681">
    <property type="entry name" value="TRANSMEMBRANE GTPASE FZO"/>
    <property type="match status" value="1"/>
</dbReference>
<dbReference type="GO" id="GO:0005525">
    <property type="term" value="F:GTP binding"/>
    <property type="evidence" value="ECO:0007669"/>
    <property type="project" value="InterPro"/>
</dbReference>